<dbReference type="Proteomes" id="UP000032180">
    <property type="component" value="Chromosome 1"/>
</dbReference>
<dbReference type="HOGENOM" id="CLU_074931_0_0_1"/>
<dbReference type="InterPro" id="IPR017923">
    <property type="entry name" value="TFIIS_N"/>
</dbReference>
<reference evidence="4" key="3">
    <citation type="submission" date="2015-04" db="UniProtKB">
        <authorList>
            <consortium name="EnsemblPlants"/>
        </authorList>
    </citation>
    <scope>IDENTIFICATION</scope>
</reference>
<feature type="region of interest" description="Disordered" evidence="2">
    <location>
        <begin position="61"/>
        <end position="100"/>
    </location>
</feature>
<dbReference type="STRING" id="77586.A0A0D9UZS4"/>
<accession>A0A0D9UZS4</accession>
<evidence type="ECO:0000256" key="1">
    <source>
        <dbReference type="PROSITE-ProRule" id="PRU00649"/>
    </source>
</evidence>
<dbReference type="PROSITE" id="PS51319">
    <property type="entry name" value="TFIIS_N"/>
    <property type="match status" value="1"/>
</dbReference>
<comment type="subcellular location">
    <subcellularLocation>
        <location evidence="1">Nucleus</location>
    </subcellularLocation>
</comment>
<sequence>MESGGDMGRWREMFRGADIYDVIRNAILIAAADSPRELHRRRQGIVELLFAVAPVSTSSLADKGKATAPQAGGSTTRRRSSAGKRKRSDEDAAAAGNAPSKFKQHAVEKLLDEIDEDTDVLNEVLRIKEILINYKEQSEETLFDGLRRLELMRLSLAALKSTEIIGAVVPLGKHRSPVICDLVQKLKTCWKGTASDWVTATSKLDTSPNNTSKPYVVEGDSALPTPPMDMGAFFLFTWSTAEQYVSELGIQAQPLGHKVDIGRTNNSSAERPGLEATKRKLSHAYQEAENELRGCAKLQPLMKLDPTSNVNRYLVVLKRSLA</sequence>
<dbReference type="GO" id="GO:0005634">
    <property type="term" value="C:nucleus"/>
    <property type="evidence" value="ECO:0007669"/>
    <property type="project" value="UniProtKB-SubCell"/>
</dbReference>
<reference evidence="5" key="2">
    <citation type="submission" date="2013-12" db="EMBL/GenBank/DDBJ databases">
        <authorList>
            <person name="Yu Y."/>
            <person name="Lee S."/>
            <person name="de Baynast K."/>
            <person name="Wissotski M."/>
            <person name="Liu L."/>
            <person name="Talag J."/>
            <person name="Goicoechea J."/>
            <person name="Angelova A."/>
            <person name="Jetty R."/>
            <person name="Kudrna D."/>
            <person name="Golser W."/>
            <person name="Rivera L."/>
            <person name="Zhang J."/>
            <person name="Wing R."/>
        </authorList>
    </citation>
    <scope>NUCLEOTIDE SEQUENCE</scope>
</reference>
<dbReference type="Gramene" id="LPERR01G10810.1">
    <property type="protein sequence ID" value="LPERR01G10810.1"/>
    <property type="gene ID" value="LPERR01G10810"/>
</dbReference>
<feature type="compositionally biased region" description="Basic residues" evidence="2">
    <location>
        <begin position="76"/>
        <end position="86"/>
    </location>
</feature>
<proteinExistence type="predicted"/>
<dbReference type="SUPFAM" id="SSF47676">
    <property type="entry name" value="Conserved domain common to transcription factors TFIIS, elongin A, CRSP70"/>
    <property type="match status" value="1"/>
</dbReference>
<evidence type="ECO:0000259" key="3">
    <source>
        <dbReference type="PROSITE" id="PS51319"/>
    </source>
</evidence>
<dbReference type="PANTHER" id="PTHR46554:SF10">
    <property type="entry name" value="OS01G0282100 PROTEIN"/>
    <property type="match status" value="1"/>
</dbReference>
<evidence type="ECO:0000313" key="4">
    <source>
        <dbReference type="EnsemblPlants" id="LPERR01G10810.1"/>
    </source>
</evidence>
<keyword evidence="1" id="KW-0539">Nucleus</keyword>
<dbReference type="InterPro" id="IPR035441">
    <property type="entry name" value="TFIIS/LEDGF_dom_sf"/>
</dbReference>
<keyword evidence="5" id="KW-1185">Reference proteome</keyword>
<dbReference type="EnsemblPlants" id="LPERR01G10810.1">
    <property type="protein sequence ID" value="LPERR01G10810.1"/>
    <property type="gene ID" value="LPERR01G10810"/>
</dbReference>
<dbReference type="CDD" id="cd00183">
    <property type="entry name" value="TFIIS_I"/>
    <property type="match status" value="1"/>
</dbReference>
<feature type="domain" description="TFIIS N-terminal" evidence="3">
    <location>
        <begin position="122"/>
        <end position="197"/>
    </location>
</feature>
<organism evidence="4 5">
    <name type="scientific">Leersia perrieri</name>
    <dbReference type="NCBI Taxonomy" id="77586"/>
    <lineage>
        <taxon>Eukaryota</taxon>
        <taxon>Viridiplantae</taxon>
        <taxon>Streptophyta</taxon>
        <taxon>Embryophyta</taxon>
        <taxon>Tracheophyta</taxon>
        <taxon>Spermatophyta</taxon>
        <taxon>Magnoliopsida</taxon>
        <taxon>Liliopsida</taxon>
        <taxon>Poales</taxon>
        <taxon>Poaceae</taxon>
        <taxon>BOP clade</taxon>
        <taxon>Oryzoideae</taxon>
        <taxon>Oryzeae</taxon>
        <taxon>Oryzinae</taxon>
        <taxon>Leersia</taxon>
    </lineage>
</organism>
<evidence type="ECO:0000256" key="2">
    <source>
        <dbReference type="SAM" id="MobiDB-lite"/>
    </source>
</evidence>
<dbReference type="eggNOG" id="ENOG502QR7F">
    <property type="taxonomic scope" value="Eukaryota"/>
</dbReference>
<dbReference type="Gene3D" id="1.20.930.10">
    <property type="entry name" value="Conserved domain common to transcription factors TFIIS, elongin A, CRSP70"/>
    <property type="match status" value="1"/>
</dbReference>
<dbReference type="Pfam" id="PF08711">
    <property type="entry name" value="Med26"/>
    <property type="match status" value="1"/>
</dbReference>
<dbReference type="AlphaFoldDB" id="A0A0D9UZS4"/>
<protein>
    <recommendedName>
        <fullName evidence="3">TFIIS N-terminal domain-containing protein</fullName>
    </recommendedName>
</protein>
<evidence type="ECO:0000313" key="5">
    <source>
        <dbReference type="Proteomes" id="UP000032180"/>
    </source>
</evidence>
<reference evidence="4 5" key="1">
    <citation type="submission" date="2012-08" db="EMBL/GenBank/DDBJ databases">
        <title>Oryza genome evolution.</title>
        <authorList>
            <person name="Wing R.A."/>
        </authorList>
    </citation>
    <scope>NUCLEOTIDE SEQUENCE</scope>
</reference>
<name>A0A0D9UZS4_9ORYZ</name>
<dbReference type="PANTHER" id="PTHR46554">
    <property type="entry name" value="MEDIATOR OF RNA POLYMERASE II TRANSCRIPTION SUBUNIT 26A-RELATED"/>
    <property type="match status" value="1"/>
</dbReference>